<dbReference type="EMBL" id="JAARRW010000010">
    <property type="protein sequence ID" value="MBC1563598.1"/>
    <property type="molecule type" value="Genomic_DNA"/>
</dbReference>
<reference evidence="3 4" key="1">
    <citation type="submission" date="2020-03" db="EMBL/GenBank/DDBJ databases">
        <title>Soil Listeria distribution.</title>
        <authorList>
            <person name="Liao J."/>
            <person name="Wiedmann M."/>
        </authorList>
    </citation>
    <scope>NUCLEOTIDE SEQUENCE [LARGE SCALE GENOMIC DNA]</scope>
    <source>
        <strain evidence="3 4">FSL L7-1387</strain>
    </source>
</reference>
<evidence type="ECO:0000256" key="2">
    <source>
        <dbReference type="SAM" id="Phobius"/>
    </source>
</evidence>
<evidence type="ECO:0000313" key="4">
    <source>
        <dbReference type="Proteomes" id="UP000541955"/>
    </source>
</evidence>
<dbReference type="RefSeq" id="WP_185430484.1">
    <property type="nucleotide sequence ID" value="NZ_JAARRW010000010.1"/>
</dbReference>
<protein>
    <submittedName>
        <fullName evidence="3">Uncharacterized protein</fullName>
    </submittedName>
</protein>
<gene>
    <name evidence="3" type="ORF">HB902_16105</name>
</gene>
<evidence type="ECO:0000313" key="3">
    <source>
        <dbReference type="EMBL" id="MBC1563598.1"/>
    </source>
</evidence>
<sequence>MTWRIEIIESDVDSFFPGQEMTFPSFVQQTIAHGGEGETGMVRYKLIEAVNQERLDRMKLTFHMAEGRDAWTSFQERTLDLVRQKHLAVKTRKAYLASIQQELQQAAVVIPKRKKRMKLKPDKEPVIKEKQVREKKVQKTRKPLTWPTWVHKSKQRLLRIPSIRWKTKRWLVACLCVLVVAIGSVFLMTFMKQSPVASGQQGEPTPTFKELKAAKHYRQLFETYPEQAWEWESNRVEALDTDTLLDVYAVYPSANIAYDIAFMEKNYAKVIGTYEKPPTDLEINALRKDFAAYSYLQLHRLAEAKALATAETSPSFFEKLGWAYVTTGNMSEAKQCATKANSEELDKRIQDYELVAATWQEVKTQLIKKDLSAALRKQLEASKKELEETMAALKKEPRKDRESI</sequence>
<name>A0A7X0XM53_9LIST</name>
<keyword evidence="2" id="KW-0812">Transmembrane</keyword>
<feature type="transmembrane region" description="Helical" evidence="2">
    <location>
        <begin position="170"/>
        <end position="191"/>
    </location>
</feature>
<dbReference type="AlphaFoldDB" id="A0A7X0XM53"/>
<accession>A0A7X0XM53</accession>
<comment type="caution">
    <text evidence="3">The sequence shown here is derived from an EMBL/GenBank/DDBJ whole genome shotgun (WGS) entry which is preliminary data.</text>
</comment>
<dbReference type="Proteomes" id="UP000541955">
    <property type="component" value="Unassembled WGS sequence"/>
</dbReference>
<keyword evidence="2" id="KW-0472">Membrane</keyword>
<proteinExistence type="predicted"/>
<keyword evidence="2" id="KW-1133">Transmembrane helix</keyword>
<keyword evidence="1" id="KW-0175">Coiled coil</keyword>
<feature type="coiled-coil region" evidence="1">
    <location>
        <begin position="369"/>
        <end position="396"/>
    </location>
</feature>
<evidence type="ECO:0000256" key="1">
    <source>
        <dbReference type="SAM" id="Coils"/>
    </source>
</evidence>
<organism evidence="3 4">
    <name type="scientific">Listeria booriae</name>
    <dbReference type="NCBI Taxonomy" id="1552123"/>
    <lineage>
        <taxon>Bacteria</taxon>
        <taxon>Bacillati</taxon>
        <taxon>Bacillota</taxon>
        <taxon>Bacilli</taxon>
        <taxon>Bacillales</taxon>
        <taxon>Listeriaceae</taxon>
        <taxon>Listeria</taxon>
    </lineage>
</organism>